<protein>
    <submittedName>
        <fullName evidence="2">Uncharacterized protein</fullName>
    </submittedName>
</protein>
<dbReference type="EMBL" id="CP034671">
    <property type="protein sequence ID" value="QFZ93303.2"/>
    <property type="molecule type" value="Genomic_DNA"/>
</dbReference>
<reference evidence="2" key="1">
    <citation type="submission" date="2024-01" db="EMBL/GenBank/DDBJ databases">
        <title>Synechococcus elongatus PCC 11802, a close yet different native of Synechococcus elongatus PCC 11801.</title>
        <authorList>
            <person name="Jaiswal D."/>
            <person name="Sengupta A."/>
            <person name="Sengupta S."/>
            <person name="Pakrasi H.B."/>
            <person name="Wangikar P."/>
        </authorList>
    </citation>
    <scope>NUCLEOTIDE SEQUENCE</scope>
    <source>
        <strain evidence="2">PCC 11802</strain>
    </source>
</reference>
<gene>
    <name evidence="2" type="ORF">EKO22_07455</name>
</gene>
<evidence type="ECO:0000256" key="1">
    <source>
        <dbReference type="SAM" id="Coils"/>
    </source>
</evidence>
<organism evidence="2">
    <name type="scientific">Synechococcus elongatus PCC 11802</name>
    <dbReference type="NCBI Taxonomy" id="2283154"/>
    <lineage>
        <taxon>Bacteria</taxon>
        <taxon>Bacillati</taxon>
        <taxon>Cyanobacteriota</taxon>
        <taxon>Cyanophyceae</taxon>
        <taxon>Synechococcales</taxon>
        <taxon>Synechococcaceae</taxon>
        <taxon>Synechococcus</taxon>
    </lineage>
</organism>
<dbReference type="AlphaFoldDB" id="A0AAT9K066"/>
<feature type="coiled-coil region" evidence="1">
    <location>
        <begin position="23"/>
        <end position="50"/>
    </location>
</feature>
<dbReference type="RefSeq" id="WP_208678763.1">
    <property type="nucleotide sequence ID" value="NZ_CP034671.2"/>
</dbReference>
<sequence>MSSDVEKQLKNIVETVKFVLRDTRELSSKIQALEQDLADTRDRLIRAEEIRASGAVPVSPAIATSVGSEPDQLLDLPLAKVLDLYGEVPQILVPYCRRAVIDREQNPPFLERNSQGNYWVLQLRDQGLLLLPRPGAFNRLAALESLSDLFDCIGERREDGTDEFCVMEPARLTLIKRHQRWQLASKGKLQFGSAPLEHRWRQQLQQIEAHYAAITQTLENQGVAGLQIAIAQNNYAQELHQRYGSVKRVLVNTCMPMAYARYRDAEENAWLVPCSVQMVPMVKVYPAWDAGVPWETTQFDEAEIVRASVENSALPGQAFLRDGSQQTWAIANSYEEASTLIDKLIGKWGPLFEPS</sequence>
<name>A0AAT9K066_SYNEL</name>
<evidence type="ECO:0000313" key="2">
    <source>
        <dbReference type="EMBL" id="QFZ93303.2"/>
    </source>
</evidence>
<accession>A0AAT9K066</accession>
<proteinExistence type="predicted"/>
<keyword evidence="1" id="KW-0175">Coiled coil</keyword>